<keyword evidence="3" id="KW-0547">Nucleotide-binding</keyword>
<gene>
    <name evidence="7" type="ORF">ICC18_02445</name>
</gene>
<dbReference type="Pfam" id="PF00005">
    <property type="entry name" value="ABC_tran"/>
    <property type="match status" value="1"/>
</dbReference>
<accession>A0A926KLH5</accession>
<evidence type="ECO:0000256" key="3">
    <source>
        <dbReference type="ARBA" id="ARBA00022741"/>
    </source>
</evidence>
<name>A0A926KLH5_9BACL</name>
<dbReference type="InterPro" id="IPR027417">
    <property type="entry name" value="P-loop_NTPase"/>
</dbReference>
<keyword evidence="4 7" id="KW-0067">ATP-binding</keyword>
<dbReference type="Proteomes" id="UP000650466">
    <property type="component" value="Unassembled WGS sequence"/>
</dbReference>
<sequence length="234" mass="26284">MTLLSVQNIHSYIEQYHILQGISFDVNEGEITVLFGRNGAGKTTTLRSIMGMVPIRSGAIHYQGDSISSLPTYAISRKGIGYVPEDQGIFGDLTVEENMKVAMQKRDDASMERQEWILSLFPDLRTFWHKKAGFLSGGQKQMLSIARAYVNDIRLLLIDEPSKGLAPIMVEKLMQSILMMKKKTTVVLVEQNYIMASSIGERFYIVEEGRIVRGGAMPEMKGDAELRRKYLGIA</sequence>
<evidence type="ECO:0000256" key="4">
    <source>
        <dbReference type="ARBA" id="ARBA00022840"/>
    </source>
</evidence>
<dbReference type="InterPro" id="IPR052156">
    <property type="entry name" value="BCAA_Transport_ATP-bd_LivF"/>
</dbReference>
<comment type="similarity">
    <text evidence="1">Belongs to the ABC transporter superfamily.</text>
</comment>
<evidence type="ECO:0000313" key="8">
    <source>
        <dbReference type="Proteomes" id="UP000650466"/>
    </source>
</evidence>
<dbReference type="AlphaFoldDB" id="A0A926KLH5"/>
<evidence type="ECO:0000313" key="7">
    <source>
        <dbReference type="EMBL" id="MBD0378981.1"/>
    </source>
</evidence>
<keyword evidence="5" id="KW-0029">Amino-acid transport</keyword>
<organism evidence="7 8">
    <name type="scientific">Paenibacillus sedimenti</name>
    <dbReference type="NCBI Taxonomy" id="2770274"/>
    <lineage>
        <taxon>Bacteria</taxon>
        <taxon>Bacillati</taxon>
        <taxon>Bacillota</taxon>
        <taxon>Bacilli</taxon>
        <taxon>Bacillales</taxon>
        <taxon>Paenibacillaceae</taxon>
        <taxon>Paenibacillus</taxon>
    </lineage>
</organism>
<dbReference type="InterPro" id="IPR003439">
    <property type="entry name" value="ABC_transporter-like_ATP-bd"/>
</dbReference>
<dbReference type="PANTHER" id="PTHR43820">
    <property type="entry name" value="HIGH-AFFINITY BRANCHED-CHAIN AMINO ACID TRANSPORT ATP-BINDING PROTEIN LIVF"/>
    <property type="match status" value="1"/>
</dbReference>
<comment type="caution">
    <text evidence="7">The sequence shown here is derived from an EMBL/GenBank/DDBJ whole genome shotgun (WGS) entry which is preliminary data.</text>
</comment>
<proteinExistence type="inferred from homology"/>
<dbReference type="PANTHER" id="PTHR43820:SF2">
    <property type="entry name" value="ABC TRANSPORTER ATP-BINDING PROTEIN"/>
    <property type="match status" value="1"/>
</dbReference>
<dbReference type="SMART" id="SM00382">
    <property type="entry name" value="AAA"/>
    <property type="match status" value="1"/>
</dbReference>
<dbReference type="PROSITE" id="PS00211">
    <property type="entry name" value="ABC_TRANSPORTER_1"/>
    <property type="match status" value="1"/>
</dbReference>
<keyword evidence="2" id="KW-0813">Transport</keyword>
<dbReference type="InterPro" id="IPR017871">
    <property type="entry name" value="ABC_transporter-like_CS"/>
</dbReference>
<evidence type="ECO:0000259" key="6">
    <source>
        <dbReference type="PROSITE" id="PS50893"/>
    </source>
</evidence>
<evidence type="ECO:0000256" key="5">
    <source>
        <dbReference type="ARBA" id="ARBA00022970"/>
    </source>
</evidence>
<protein>
    <submittedName>
        <fullName evidence="7">ABC transporter ATP-binding protein</fullName>
    </submittedName>
</protein>
<dbReference type="GO" id="GO:0015658">
    <property type="term" value="F:branched-chain amino acid transmembrane transporter activity"/>
    <property type="evidence" value="ECO:0007669"/>
    <property type="project" value="TreeGrafter"/>
</dbReference>
<dbReference type="CDD" id="cd03224">
    <property type="entry name" value="ABC_TM1139_LivF_branched"/>
    <property type="match status" value="1"/>
</dbReference>
<dbReference type="RefSeq" id="WP_188172776.1">
    <property type="nucleotide sequence ID" value="NZ_JACVVD010000001.1"/>
</dbReference>
<dbReference type="PROSITE" id="PS50893">
    <property type="entry name" value="ABC_TRANSPORTER_2"/>
    <property type="match status" value="1"/>
</dbReference>
<evidence type="ECO:0000256" key="2">
    <source>
        <dbReference type="ARBA" id="ARBA00022448"/>
    </source>
</evidence>
<dbReference type="InterPro" id="IPR003593">
    <property type="entry name" value="AAA+_ATPase"/>
</dbReference>
<dbReference type="GO" id="GO:0016887">
    <property type="term" value="F:ATP hydrolysis activity"/>
    <property type="evidence" value="ECO:0007669"/>
    <property type="project" value="InterPro"/>
</dbReference>
<feature type="domain" description="ABC transporter" evidence="6">
    <location>
        <begin position="4"/>
        <end position="233"/>
    </location>
</feature>
<evidence type="ECO:0000256" key="1">
    <source>
        <dbReference type="ARBA" id="ARBA00005417"/>
    </source>
</evidence>
<dbReference type="SUPFAM" id="SSF52540">
    <property type="entry name" value="P-loop containing nucleoside triphosphate hydrolases"/>
    <property type="match status" value="1"/>
</dbReference>
<dbReference type="GO" id="GO:0005524">
    <property type="term" value="F:ATP binding"/>
    <property type="evidence" value="ECO:0007669"/>
    <property type="project" value="UniProtKB-KW"/>
</dbReference>
<reference evidence="7" key="1">
    <citation type="submission" date="2020-09" db="EMBL/GenBank/DDBJ databases">
        <title>Draft Genome Sequence of Paenibacillus sp. WST5.</title>
        <authorList>
            <person name="Bao Z."/>
        </authorList>
    </citation>
    <scope>NUCLEOTIDE SEQUENCE</scope>
    <source>
        <strain evidence="7">WST5</strain>
    </source>
</reference>
<dbReference type="EMBL" id="JACVVD010000001">
    <property type="protein sequence ID" value="MBD0378981.1"/>
    <property type="molecule type" value="Genomic_DNA"/>
</dbReference>
<dbReference type="GO" id="GO:0015807">
    <property type="term" value="P:L-amino acid transport"/>
    <property type="evidence" value="ECO:0007669"/>
    <property type="project" value="TreeGrafter"/>
</dbReference>
<dbReference type="Gene3D" id="3.40.50.300">
    <property type="entry name" value="P-loop containing nucleotide triphosphate hydrolases"/>
    <property type="match status" value="1"/>
</dbReference>
<keyword evidence="8" id="KW-1185">Reference proteome</keyword>